<dbReference type="AlphaFoldDB" id="A0A1G9CS64"/>
<dbReference type="PRINTS" id="PR00368">
    <property type="entry name" value="FADPNR"/>
</dbReference>
<evidence type="ECO:0000256" key="4">
    <source>
        <dbReference type="ARBA" id="ARBA00022827"/>
    </source>
</evidence>
<reference evidence="10" key="1">
    <citation type="submission" date="2016-10" db="EMBL/GenBank/DDBJ databases">
        <authorList>
            <person name="Varghese N."/>
            <person name="Submissions S."/>
        </authorList>
    </citation>
    <scope>NUCLEOTIDE SEQUENCE [LARGE SCALE GENOMIC DNA]</scope>
    <source>
        <strain evidence="10">DSM 19181</strain>
    </source>
</reference>
<evidence type="ECO:0000313" key="9">
    <source>
        <dbReference type="EMBL" id="SDK54449.1"/>
    </source>
</evidence>
<keyword evidence="7" id="KW-0676">Redox-active center</keyword>
<evidence type="ECO:0000256" key="7">
    <source>
        <dbReference type="ARBA" id="ARBA00023284"/>
    </source>
</evidence>
<evidence type="ECO:0000256" key="3">
    <source>
        <dbReference type="ARBA" id="ARBA00022630"/>
    </source>
</evidence>
<accession>A0A1G9CS64</accession>
<dbReference type="SUPFAM" id="SSF51905">
    <property type="entry name" value="FAD/NAD(P)-binding domain"/>
    <property type="match status" value="1"/>
</dbReference>
<dbReference type="PANTHER" id="PTHR43429">
    <property type="entry name" value="PYRIDINE NUCLEOTIDE-DISULFIDE OXIDOREDUCTASE DOMAIN-CONTAINING"/>
    <property type="match status" value="1"/>
</dbReference>
<dbReference type="SUPFAM" id="SSF52821">
    <property type="entry name" value="Rhodanese/Cell cycle control phosphatase"/>
    <property type="match status" value="1"/>
</dbReference>
<dbReference type="Proteomes" id="UP000199433">
    <property type="component" value="Unassembled WGS sequence"/>
</dbReference>
<dbReference type="InterPro" id="IPR004099">
    <property type="entry name" value="Pyr_nucl-diS_OxRdtase_dimer"/>
</dbReference>
<gene>
    <name evidence="9" type="ORF">SAMN04488098_103721</name>
</gene>
<dbReference type="PROSITE" id="PS50206">
    <property type="entry name" value="RHODANESE_3"/>
    <property type="match status" value="1"/>
</dbReference>
<dbReference type="SUPFAM" id="SSF55424">
    <property type="entry name" value="FAD/NAD-linked reductases, dimerisation (C-terminal) domain"/>
    <property type="match status" value="1"/>
</dbReference>
<dbReference type="InterPro" id="IPR016156">
    <property type="entry name" value="FAD/NAD-linked_Rdtase_dimer_sf"/>
</dbReference>
<evidence type="ECO:0000256" key="1">
    <source>
        <dbReference type="ARBA" id="ARBA00001974"/>
    </source>
</evidence>
<dbReference type="Gene3D" id="3.50.50.60">
    <property type="entry name" value="FAD/NAD(P)-binding domain"/>
    <property type="match status" value="2"/>
</dbReference>
<evidence type="ECO:0000256" key="5">
    <source>
        <dbReference type="ARBA" id="ARBA00023002"/>
    </source>
</evidence>
<dbReference type="Pfam" id="PF07992">
    <property type="entry name" value="Pyr_redox_2"/>
    <property type="match status" value="1"/>
</dbReference>
<organism evidence="9 10">
    <name type="scientific">Alkalibacterium thalassium</name>
    <dbReference type="NCBI Taxonomy" id="426701"/>
    <lineage>
        <taxon>Bacteria</taxon>
        <taxon>Bacillati</taxon>
        <taxon>Bacillota</taxon>
        <taxon>Bacilli</taxon>
        <taxon>Lactobacillales</taxon>
        <taxon>Carnobacteriaceae</taxon>
        <taxon>Alkalibacterium</taxon>
    </lineage>
</organism>
<dbReference type="EMBL" id="FNFK01000037">
    <property type="protein sequence ID" value="SDK54449.1"/>
    <property type="molecule type" value="Genomic_DNA"/>
</dbReference>
<evidence type="ECO:0000313" key="10">
    <source>
        <dbReference type="Proteomes" id="UP000199433"/>
    </source>
</evidence>
<dbReference type="SMART" id="SM00450">
    <property type="entry name" value="RHOD"/>
    <property type="match status" value="1"/>
</dbReference>
<dbReference type="InterPro" id="IPR036873">
    <property type="entry name" value="Rhodanese-like_dom_sf"/>
</dbReference>
<dbReference type="InterPro" id="IPR050260">
    <property type="entry name" value="FAD-bd_OxRdtase"/>
</dbReference>
<evidence type="ECO:0000259" key="8">
    <source>
        <dbReference type="PROSITE" id="PS50206"/>
    </source>
</evidence>
<evidence type="ECO:0000256" key="2">
    <source>
        <dbReference type="ARBA" id="ARBA00009130"/>
    </source>
</evidence>
<dbReference type="Gene3D" id="3.40.250.10">
    <property type="entry name" value="Rhodanese-like domain"/>
    <property type="match status" value="1"/>
</dbReference>
<dbReference type="InterPro" id="IPR001763">
    <property type="entry name" value="Rhodanese-like_dom"/>
</dbReference>
<keyword evidence="10" id="KW-1185">Reference proteome</keyword>
<dbReference type="InterPro" id="IPR023753">
    <property type="entry name" value="FAD/NAD-binding_dom"/>
</dbReference>
<dbReference type="PRINTS" id="PR00411">
    <property type="entry name" value="PNDRDTASEI"/>
</dbReference>
<feature type="domain" description="Rhodanese" evidence="8">
    <location>
        <begin position="474"/>
        <end position="562"/>
    </location>
</feature>
<dbReference type="GO" id="GO:0016491">
    <property type="term" value="F:oxidoreductase activity"/>
    <property type="evidence" value="ECO:0007669"/>
    <property type="project" value="UniProtKB-KW"/>
</dbReference>
<dbReference type="Pfam" id="PF00581">
    <property type="entry name" value="Rhodanese"/>
    <property type="match status" value="1"/>
</dbReference>
<comment type="similarity">
    <text evidence="2">Belongs to the class-III pyridine nucleotide-disulfide oxidoreductase family.</text>
</comment>
<keyword evidence="6" id="KW-0558">Oxidation</keyword>
<keyword evidence="4" id="KW-0274">FAD</keyword>
<dbReference type="Pfam" id="PF02852">
    <property type="entry name" value="Pyr_redox_dim"/>
    <property type="match status" value="1"/>
</dbReference>
<evidence type="ECO:0000256" key="6">
    <source>
        <dbReference type="ARBA" id="ARBA00023097"/>
    </source>
</evidence>
<dbReference type="STRING" id="426701.SAMN04488098_103721"/>
<keyword evidence="3" id="KW-0285">Flavoprotein</keyword>
<proteinExistence type="inferred from homology"/>
<name>A0A1G9CS64_9LACT</name>
<protein>
    <submittedName>
        <fullName evidence="9">NADPH-dependent 2,4-dienoyl-CoA reductase, sulfur reductase</fullName>
    </submittedName>
</protein>
<dbReference type="InterPro" id="IPR036188">
    <property type="entry name" value="FAD/NAD-bd_sf"/>
</dbReference>
<dbReference type="PANTHER" id="PTHR43429:SF1">
    <property type="entry name" value="NAD(P)H SULFUR OXIDOREDUCTASE (COA-DEPENDENT)"/>
    <property type="match status" value="1"/>
</dbReference>
<sequence length="562" mass="61366">MPGILRRKQMKIVVIGSVAAGTSVAAKARRNDETAEIVVYESGEDISYSVCGMPYFLGGEVESVDTLIPRNAQWFKKRFDFDIHTDHHVKAIHPSIKEIEVYNKKEGKGFRETFDKLVLATGSYSLAPSPFSLDSYSNIFHVKSMADTKAIDAYMNQNDIKHVTVVGSGFIGLEMTEQLTEKGMNVTVVELASQVFPKIDPDMAYHIEKKLKDKGVKLHLSDKVQTIEGSGKATVLTTDKGADIETDLVILAVGVRPNTLLTKETGIKLGETGAVKVDEFMRTSVEDVYAVGDVAESFHRVTGQPIYHPLGSTANKMGRIAGDHMTGGKLSFKGTIGTGIFRLFDLTVGYTGLSAAEAEKAGFDPVVIHNIKPGHAEYMGGQNMIIKGVADRESGRFLGAQIVGPEGVDKRIDVFATAITFEANAEDLFHLDLAYAPPFSTTKDPVMYTGMVLENAREQLPVMTPEELITRQKANDALQVIDVRSPKQYAKGHVDNAVSIPMPDLRKGVADLDRSLPTVVYCNKGVTSNTAQNLLLNIGFKEVYVLSGGNTNFHYYMDSIGN</sequence>
<keyword evidence="5" id="KW-0560">Oxidoreductase</keyword>
<comment type="cofactor">
    <cofactor evidence="1">
        <name>FAD</name>
        <dbReference type="ChEBI" id="CHEBI:57692"/>
    </cofactor>
</comment>